<gene>
    <name evidence="4" type="ORF">AA12717_2931</name>
</gene>
<protein>
    <submittedName>
        <fullName evidence="4">Paraquat-inducible protein B</fullName>
    </submittedName>
</protein>
<evidence type="ECO:0000259" key="3">
    <source>
        <dbReference type="Pfam" id="PF02470"/>
    </source>
</evidence>
<evidence type="ECO:0000313" key="4">
    <source>
        <dbReference type="EMBL" id="GBQ28355.1"/>
    </source>
</evidence>
<organism evidence="4 5">
    <name type="scientific">Gluconacetobacter sacchari DSM 12717</name>
    <dbReference type="NCBI Taxonomy" id="1307940"/>
    <lineage>
        <taxon>Bacteria</taxon>
        <taxon>Pseudomonadati</taxon>
        <taxon>Pseudomonadota</taxon>
        <taxon>Alphaproteobacteria</taxon>
        <taxon>Acetobacterales</taxon>
        <taxon>Acetobacteraceae</taxon>
        <taxon>Gluconacetobacter</taxon>
    </lineage>
</organism>
<keyword evidence="2" id="KW-0812">Transmembrane</keyword>
<feature type="transmembrane region" description="Helical" evidence="2">
    <location>
        <begin position="37"/>
        <end position="62"/>
    </location>
</feature>
<feature type="domain" description="Mce/MlaD" evidence="3">
    <location>
        <begin position="75"/>
        <end position="162"/>
    </location>
</feature>
<comment type="caution">
    <text evidence="4">The sequence shown here is derived from an EMBL/GenBank/DDBJ whole genome shotgun (WGS) entry which is preliminary data.</text>
</comment>
<dbReference type="Proteomes" id="UP001060895">
    <property type="component" value="Unassembled WGS sequence"/>
</dbReference>
<reference evidence="4" key="1">
    <citation type="submission" date="2013-04" db="EMBL/GenBank/DDBJ databases">
        <title>The genome sequencing project of 58 acetic acid bacteria.</title>
        <authorList>
            <person name="Okamoto-Kainuma A."/>
            <person name="Ishikawa M."/>
            <person name="Umino S."/>
            <person name="Koizumi Y."/>
            <person name="Shiwa Y."/>
            <person name="Yoshikawa H."/>
            <person name="Matsutani M."/>
            <person name="Matsushita K."/>
        </authorList>
    </citation>
    <scope>NUCLEOTIDE SEQUENCE</scope>
    <source>
        <strain evidence="4">DSM 12717</strain>
    </source>
</reference>
<evidence type="ECO:0000256" key="1">
    <source>
        <dbReference type="SAM" id="MobiDB-lite"/>
    </source>
</evidence>
<dbReference type="Pfam" id="PF02470">
    <property type="entry name" value="MlaD"/>
    <property type="match status" value="1"/>
</dbReference>
<evidence type="ECO:0000256" key="2">
    <source>
        <dbReference type="SAM" id="Phobius"/>
    </source>
</evidence>
<evidence type="ECO:0000313" key="5">
    <source>
        <dbReference type="Proteomes" id="UP001060895"/>
    </source>
</evidence>
<dbReference type="EMBL" id="BAQP01000260">
    <property type="protein sequence ID" value="GBQ28355.1"/>
    <property type="molecule type" value="Genomic_DNA"/>
</dbReference>
<name>A0ABQ0PD20_9PROT</name>
<dbReference type="InterPro" id="IPR003399">
    <property type="entry name" value="Mce/MlaD"/>
</dbReference>
<keyword evidence="5" id="KW-1185">Reference proteome</keyword>
<accession>A0ABQ0PD20</accession>
<sequence length="351" mass="37190">MPDCAMPAFPGGRERPKQGRMTIPRVPSPPRTHPGRAAGLMATLLFIAGGIALGCAFLGGFGRFGLRAHTERAVIVFDHPVGGLRAGALVTFRGVALGRVEHIGLYADPLHARALIPVTIRVQPDHIHLAGSSRHPTLPGLVRDGLQAELHTASLVTGHIGIDLDIVPGPVPRPHPGLSNLVEIPAHESRLEILRHTLATLPIHKMAAEWQQAAQDGQKTAARIQAALPALRASLAGLAAATRTAATSMATARRQTAQDSRRTRGVLSRLMTTARRQTQDRGAEIRTVTRDTKAALSTARQVRSDLRTPDDALETDLAAAGRDLAAGGVALRGAARTIRHTPTMLLTGSGR</sequence>
<keyword evidence="2" id="KW-0472">Membrane</keyword>
<keyword evidence="2" id="KW-1133">Transmembrane helix</keyword>
<proteinExistence type="predicted"/>
<feature type="region of interest" description="Disordered" evidence="1">
    <location>
        <begin position="1"/>
        <end position="22"/>
    </location>
</feature>